<dbReference type="GO" id="GO:0005829">
    <property type="term" value="C:cytosol"/>
    <property type="evidence" value="ECO:0007669"/>
    <property type="project" value="TreeGrafter"/>
</dbReference>
<accession>A0A409WAR4</accession>
<feature type="region of interest" description="Disordered" evidence="1">
    <location>
        <begin position="78"/>
        <end position="127"/>
    </location>
</feature>
<dbReference type="GO" id="GO:0043161">
    <property type="term" value="P:proteasome-mediated ubiquitin-dependent protein catabolic process"/>
    <property type="evidence" value="ECO:0007669"/>
    <property type="project" value="TreeGrafter"/>
</dbReference>
<dbReference type="PANTHER" id="PTHR10621:SF0">
    <property type="entry name" value="UV EXCISION REPAIR PROTEIN RAD23"/>
    <property type="match status" value="1"/>
</dbReference>
<dbReference type="PANTHER" id="PTHR10621">
    <property type="entry name" value="UV EXCISION REPAIR PROTEIN RAD23"/>
    <property type="match status" value="1"/>
</dbReference>
<dbReference type="InterPro" id="IPR029071">
    <property type="entry name" value="Ubiquitin-like_domsf"/>
</dbReference>
<evidence type="ECO:0000259" key="2">
    <source>
        <dbReference type="PROSITE" id="PS50053"/>
    </source>
</evidence>
<dbReference type="InterPro" id="IPR000626">
    <property type="entry name" value="Ubiquitin-like_dom"/>
</dbReference>
<sequence>MAATVSIRTMRDEFKVSLEPSQTVAGLKAEINSSKGYDVGIQKLVFSGKELLDDQTFGMIGVKDQDFILLLLARQKASPAEWTVESSPTARDPPNKGKGKEISPDVDLQDLQPGGSMPDKNPEDIVD</sequence>
<dbReference type="Pfam" id="PF00240">
    <property type="entry name" value="ubiquitin"/>
    <property type="match status" value="1"/>
</dbReference>
<dbReference type="InParanoid" id="A0A409WAR4"/>
<dbReference type="STRING" id="231916.A0A409WAR4"/>
<evidence type="ECO:0000313" key="3">
    <source>
        <dbReference type="EMBL" id="PPQ75607.1"/>
    </source>
</evidence>
<dbReference type="SMART" id="SM00213">
    <property type="entry name" value="UBQ"/>
    <property type="match status" value="1"/>
</dbReference>
<dbReference type="PROSITE" id="PS50053">
    <property type="entry name" value="UBIQUITIN_2"/>
    <property type="match status" value="1"/>
</dbReference>
<dbReference type="GO" id="GO:0043130">
    <property type="term" value="F:ubiquitin binding"/>
    <property type="evidence" value="ECO:0007669"/>
    <property type="project" value="TreeGrafter"/>
</dbReference>
<evidence type="ECO:0000313" key="4">
    <source>
        <dbReference type="Proteomes" id="UP000284706"/>
    </source>
</evidence>
<dbReference type="OrthoDB" id="419317at2759"/>
<dbReference type="EMBL" id="NHYE01005244">
    <property type="protein sequence ID" value="PPQ75607.1"/>
    <property type="molecule type" value="Genomic_DNA"/>
</dbReference>
<feature type="domain" description="Ubiquitin-like" evidence="2">
    <location>
        <begin position="3"/>
        <end position="77"/>
    </location>
</feature>
<dbReference type="GO" id="GO:0070628">
    <property type="term" value="F:proteasome binding"/>
    <property type="evidence" value="ECO:0007669"/>
    <property type="project" value="TreeGrafter"/>
</dbReference>
<dbReference type="GO" id="GO:0031593">
    <property type="term" value="F:polyubiquitin modification-dependent protein binding"/>
    <property type="evidence" value="ECO:0007669"/>
    <property type="project" value="TreeGrafter"/>
</dbReference>
<dbReference type="SUPFAM" id="SSF54236">
    <property type="entry name" value="Ubiquitin-like"/>
    <property type="match status" value="1"/>
</dbReference>
<feature type="non-terminal residue" evidence="3">
    <location>
        <position position="127"/>
    </location>
</feature>
<protein>
    <recommendedName>
        <fullName evidence="2">Ubiquitin-like domain-containing protein</fullName>
    </recommendedName>
</protein>
<evidence type="ECO:0000256" key="1">
    <source>
        <dbReference type="SAM" id="MobiDB-lite"/>
    </source>
</evidence>
<dbReference type="Gene3D" id="3.10.20.90">
    <property type="entry name" value="Phosphatidylinositol 3-kinase Catalytic Subunit, Chain A, domain 1"/>
    <property type="match status" value="1"/>
</dbReference>
<dbReference type="AlphaFoldDB" id="A0A409WAR4"/>
<name>A0A409WAR4_9AGAR</name>
<dbReference type="Proteomes" id="UP000284706">
    <property type="component" value="Unassembled WGS sequence"/>
</dbReference>
<organism evidence="3 4">
    <name type="scientific">Gymnopilus dilepis</name>
    <dbReference type="NCBI Taxonomy" id="231916"/>
    <lineage>
        <taxon>Eukaryota</taxon>
        <taxon>Fungi</taxon>
        <taxon>Dikarya</taxon>
        <taxon>Basidiomycota</taxon>
        <taxon>Agaricomycotina</taxon>
        <taxon>Agaricomycetes</taxon>
        <taxon>Agaricomycetidae</taxon>
        <taxon>Agaricales</taxon>
        <taxon>Agaricineae</taxon>
        <taxon>Hymenogastraceae</taxon>
        <taxon>Gymnopilus</taxon>
    </lineage>
</organism>
<gene>
    <name evidence="3" type="ORF">CVT26_002497</name>
</gene>
<reference evidence="3 4" key="1">
    <citation type="journal article" date="2018" name="Evol. Lett.">
        <title>Horizontal gene cluster transfer increased hallucinogenic mushroom diversity.</title>
        <authorList>
            <person name="Reynolds H.T."/>
            <person name="Vijayakumar V."/>
            <person name="Gluck-Thaler E."/>
            <person name="Korotkin H.B."/>
            <person name="Matheny P.B."/>
            <person name="Slot J.C."/>
        </authorList>
    </citation>
    <scope>NUCLEOTIDE SEQUENCE [LARGE SCALE GENOMIC DNA]</scope>
    <source>
        <strain evidence="3 4">SRW20</strain>
    </source>
</reference>
<feature type="compositionally biased region" description="Basic and acidic residues" evidence="1">
    <location>
        <begin position="93"/>
        <end position="103"/>
    </location>
</feature>
<comment type="caution">
    <text evidence="3">The sequence shown here is derived from an EMBL/GenBank/DDBJ whole genome shotgun (WGS) entry which is preliminary data.</text>
</comment>
<proteinExistence type="predicted"/>
<keyword evidence="4" id="KW-1185">Reference proteome</keyword>
<dbReference type="GO" id="GO:0005654">
    <property type="term" value="C:nucleoplasm"/>
    <property type="evidence" value="ECO:0007669"/>
    <property type="project" value="TreeGrafter"/>
</dbReference>